<organism evidence="1 2">
    <name type="scientific">Vararia minispora EC-137</name>
    <dbReference type="NCBI Taxonomy" id="1314806"/>
    <lineage>
        <taxon>Eukaryota</taxon>
        <taxon>Fungi</taxon>
        <taxon>Dikarya</taxon>
        <taxon>Basidiomycota</taxon>
        <taxon>Agaricomycotina</taxon>
        <taxon>Agaricomycetes</taxon>
        <taxon>Russulales</taxon>
        <taxon>Lachnocladiaceae</taxon>
        <taxon>Vararia</taxon>
    </lineage>
</organism>
<dbReference type="Proteomes" id="UP000814128">
    <property type="component" value="Unassembled WGS sequence"/>
</dbReference>
<comment type="caution">
    <text evidence="1">The sequence shown here is derived from an EMBL/GenBank/DDBJ whole genome shotgun (WGS) entry which is preliminary data.</text>
</comment>
<evidence type="ECO:0000313" key="1">
    <source>
        <dbReference type="EMBL" id="KAI0030464.1"/>
    </source>
</evidence>
<sequence>MSMQNALLSTAKGAPFKLGTRPIPTPGPKQVLVKNLAVAVNPVDDAIQKSGFMSDPFGYPAVGGSDAAGTVAGLGEGVVNWSVGDRVLYQGYWPPDRATFQEYTVADADRIAKIPAGMSYEQAATVPLGLATAAVGLYAPFVAFGERCGGGLLAPWEAGGRGEYSGKPALVLGGSSSVGQYEGPAAIQLLKLSGFDPIIATSSAHNVGYCKAAGATHVIDYKATPYDELAKAVAEITQKPIPVVYDAISFPETQKAGWAILAPGGVMVVTLGPSVARAGEQTEDGKRLARVGAVIGAGPNAGFAARMYEFVTDMLEKGDIKPNNVELLPGGLAGLLAGVERSSLSTQGVSGVKLVARLDEGQ</sequence>
<keyword evidence="2" id="KW-1185">Reference proteome</keyword>
<protein>
    <submittedName>
        <fullName evidence="1">GroES-like protein</fullName>
    </submittedName>
</protein>
<reference evidence="1" key="1">
    <citation type="submission" date="2021-02" db="EMBL/GenBank/DDBJ databases">
        <authorList>
            <consortium name="DOE Joint Genome Institute"/>
            <person name="Ahrendt S."/>
            <person name="Looney B.P."/>
            <person name="Miyauchi S."/>
            <person name="Morin E."/>
            <person name="Drula E."/>
            <person name="Courty P.E."/>
            <person name="Chicoki N."/>
            <person name="Fauchery L."/>
            <person name="Kohler A."/>
            <person name="Kuo A."/>
            <person name="Labutti K."/>
            <person name="Pangilinan J."/>
            <person name="Lipzen A."/>
            <person name="Riley R."/>
            <person name="Andreopoulos W."/>
            <person name="He G."/>
            <person name="Johnson J."/>
            <person name="Barry K.W."/>
            <person name="Grigoriev I.V."/>
            <person name="Nagy L."/>
            <person name="Hibbett D."/>
            <person name="Henrissat B."/>
            <person name="Matheny P.B."/>
            <person name="Labbe J."/>
            <person name="Martin F."/>
        </authorList>
    </citation>
    <scope>NUCLEOTIDE SEQUENCE</scope>
    <source>
        <strain evidence="1">EC-137</strain>
    </source>
</reference>
<proteinExistence type="predicted"/>
<gene>
    <name evidence="1" type="ORF">K488DRAFT_87765</name>
</gene>
<dbReference type="EMBL" id="MU273621">
    <property type="protein sequence ID" value="KAI0030464.1"/>
    <property type="molecule type" value="Genomic_DNA"/>
</dbReference>
<reference evidence="1" key="2">
    <citation type="journal article" date="2022" name="New Phytol.">
        <title>Evolutionary transition to the ectomycorrhizal habit in the genomes of a hyperdiverse lineage of mushroom-forming fungi.</title>
        <authorList>
            <person name="Looney B."/>
            <person name="Miyauchi S."/>
            <person name="Morin E."/>
            <person name="Drula E."/>
            <person name="Courty P.E."/>
            <person name="Kohler A."/>
            <person name="Kuo A."/>
            <person name="LaButti K."/>
            <person name="Pangilinan J."/>
            <person name="Lipzen A."/>
            <person name="Riley R."/>
            <person name="Andreopoulos W."/>
            <person name="He G."/>
            <person name="Johnson J."/>
            <person name="Nolan M."/>
            <person name="Tritt A."/>
            <person name="Barry K.W."/>
            <person name="Grigoriev I.V."/>
            <person name="Nagy L.G."/>
            <person name="Hibbett D."/>
            <person name="Henrissat B."/>
            <person name="Matheny P.B."/>
            <person name="Labbe J."/>
            <person name="Martin F.M."/>
        </authorList>
    </citation>
    <scope>NUCLEOTIDE SEQUENCE</scope>
    <source>
        <strain evidence="1">EC-137</strain>
    </source>
</reference>
<name>A0ACB8QFD8_9AGAM</name>
<evidence type="ECO:0000313" key="2">
    <source>
        <dbReference type="Proteomes" id="UP000814128"/>
    </source>
</evidence>
<accession>A0ACB8QFD8</accession>